<proteinExistence type="predicted"/>
<evidence type="ECO:0000256" key="1">
    <source>
        <dbReference type="SAM" id="SignalP"/>
    </source>
</evidence>
<dbReference type="GeneID" id="93528626"/>
<dbReference type="AlphaFoldDB" id="A0A9Q7E9V8"/>
<gene>
    <name evidence="2" type="ORF">I6I88_13200</name>
</gene>
<accession>A0A9Q7E9V8</accession>
<name>A0A9Q7E9V8_MYROD</name>
<protein>
    <submittedName>
        <fullName evidence="2">TonB-dependent receptor</fullName>
    </submittedName>
</protein>
<dbReference type="SUPFAM" id="SSF56935">
    <property type="entry name" value="Porins"/>
    <property type="match status" value="1"/>
</dbReference>
<dbReference type="RefSeq" id="WP_002986913.1">
    <property type="nucleotide sequence ID" value="NZ_CP068108.1"/>
</dbReference>
<dbReference type="PROSITE" id="PS51257">
    <property type="entry name" value="PROKAR_LIPOPROTEIN"/>
    <property type="match status" value="1"/>
</dbReference>
<organism evidence="2 3">
    <name type="scientific">Myroides odoratus</name>
    <name type="common">Flavobacterium odoratum</name>
    <dbReference type="NCBI Taxonomy" id="256"/>
    <lineage>
        <taxon>Bacteria</taxon>
        <taxon>Pseudomonadati</taxon>
        <taxon>Bacteroidota</taxon>
        <taxon>Flavobacteriia</taxon>
        <taxon>Flavobacteriales</taxon>
        <taxon>Flavobacteriaceae</taxon>
        <taxon>Myroides</taxon>
    </lineage>
</organism>
<feature type="signal peptide" evidence="1">
    <location>
        <begin position="1"/>
        <end position="23"/>
    </location>
</feature>
<dbReference type="Proteomes" id="UP000596202">
    <property type="component" value="Chromosome"/>
</dbReference>
<evidence type="ECO:0000313" key="3">
    <source>
        <dbReference type="Proteomes" id="UP000596202"/>
    </source>
</evidence>
<keyword evidence="1" id="KW-0732">Signal</keyword>
<feature type="chain" id="PRO_5040510804" evidence="1">
    <location>
        <begin position="24"/>
        <end position="643"/>
    </location>
</feature>
<keyword evidence="2" id="KW-0675">Receptor</keyword>
<evidence type="ECO:0000313" key="2">
    <source>
        <dbReference type="EMBL" id="QQT99163.1"/>
    </source>
</evidence>
<dbReference type="EMBL" id="CP068108">
    <property type="protein sequence ID" value="QQT99163.1"/>
    <property type="molecule type" value="Genomic_DNA"/>
</dbReference>
<sequence>MLFRFKSLGFVLSFSVVSTVACAQERELDSTRQALHEIVIVRQDPIAEKFSSNKMNRLDIYFNPASSGDPLKAISLLPMSTSSSETANPVLRGGLADQSRVYLNGVPVVNPVRNTQDNGLGNFSIFNAELLDKQYVYASNPPLNYGNATAGIVEIETTKQLEEDSYQVALGLSNVGLQVHKKLDQTAFVQYYANLQFSDALQTINRKSLTDLHRFESNDMGLHFRTNLTKHTNFTSYSYYIDEGYESHNYRLQYTGEAVAKQKRFFTIQSLEYTKAHSVVKLAALVDQSVTAYTFATINAKSKYTQYFLTASHKYTLAYGWQVQYGIDFSTTNYESREQLPLFFYAMRPQDPVVHDQTTKQFTYTEAYGYTEYKFANHLGLSLGMRKSIFAPSRSFDFLSTQVAAFYKMNPQHRFIFGMGNYNSYTTPNYFNPDVRLYNSKQIALDYYSENTQTTITGAVYYKKDRGYLSLSALEELARRDLVGTEWSYTHYFGRYFSLIASNTLLHQTDYINKEANKRWLYFFKMQGTYNHPKYFTASLVGTTHPGSSYTPIKNTIWDTERAVFIPTVEPNTSAHLNTYFRVDFTINKIFPIGRSYVVVYGSIINVLNRKNEQKPYYSADYTRVYFQKFQQRVFYFGLQFKF</sequence>
<dbReference type="OrthoDB" id="1075473at2"/>
<reference evidence="2 3" key="1">
    <citation type="submission" date="2021-01" db="EMBL/GenBank/DDBJ databases">
        <title>FDA dAtabase for Regulatory Grade micrObial Sequences (FDA-ARGOS): Supporting development and validation of Infectious Disease Dx tests.</title>
        <authorList>
            <person name="Sproer C."/>
            <person name="Gronow S."/>
            <person name="Severitt S."/>
            <person name="Schroder I."/>
            <person name="Tallon L."/>
            <person name="Sadzewicz L."/>
            <person name="Zhao X."/>
            <person name="Boylan J."/>
            <person name="Ott S."/>
            <person name="Bowen H."/>
            <person name="Vavikolanu K."/>
            <person name="Mehta A."/>
            <person name="Aluvathingal J."/>
            <person name="Nadendla S."/>
            <person name="Lowell S."/>
            <person name="Myers T."/>
            <person name="Yan Y."/>
            <person name="Sichtig H."/>
        </authorList>
    </citation>
    <scope>NUCLEOTIDE SEQUENCE [LARGE SCALE GENOMIC DNA]</scope>
    <source>
        <strain evidence="2 3">FDAARGOS_1131</strain>
    </source>
</reference>